<dbReference type="EMBL" id="BQKI01000018">
    <property type="protein sequence ID" value="GJN10909.1"/>
    <property type="molecule type" value="Genomic_DNA"/>
</dbReference>
<keyword evidence="3" id="KW-1185">Reference proteome</keyword>
<evidence type="ECO:0000313" key="2">
    <source>
        <dbReference type="EMBL" id="GJN10909.1"/>
    </source>
</evidence>
<feature type="region of interest" description="Disordered" evidence="1">
    <location>
        <begin position="165"/>
        <end position="185"/>
    </location>
</feature>
<sequence>MGLPFYTAAPVSTAGIVISKKYTRSRGRAKEPVDPYASAYGVIHFNKFRGRPWTDAHELDESMVGKRVLFFGTLRFIRPLSRARAMVVLLDFSSTVTCVIDAGAGEDDGVITRMVRFAVTRPLETPVDVEGVVVLLPFEPFATTQNVAIQVTKFHWIEVGQQRRSRASSAGIGNPRDRRMQRGTR</sequence>
<accession>A0AAV5DKP4</accession>
<comment type="caution">
    <text evidence="2">The sequence shown here is derived from an EMBL/GenBank/DDBJ whole genome shotgun (WGS) entry which is preliminary data.</text>
</comment>
<gene>
    <name evidence="2" type="primary">ga29053</name>
    <name evidence="2" type="ORF">PR202_ga29053</name>
</gene>
<reference evidence="2" key="1">
    <citation type="journal article" date="2018" name="DNA Res.">
        <title>Multiple hybrid de novo genome assembly of finger millet, an orphan allotetraploid crop.</title>
        <authorList>
            <person name="Hatakeyama M."/>
            <person name="Aluri S."/>
            <person name="Balachadran M.T."/>
            <person name="Sivarajan S.R."/>
            <person name="Patrignani A."/>
            <person name="Gruter S."/>
            <person name="Poveda L."/>
            <person name="Shimizu-Inatsugi R."/>
            <person name="Baeten J."/>
            <person name="Francoijs K.J."/>
            <person name="Nataraja K.N."/>
            <person name="Reddy Y.A.N."/>
            <person name="Phadnis S."/>
            <person name="Ravikumar R.L."/>
            <person name="Schlapbach R."/>
            <person name="Sreeman S.M."/>
            <person name="Shimizu K.K."/>
        </authorList>
    </citation>
    <scope>NUCLEOTIDE SEQUENCE</scope>
</reference>
<evidence type="ECO:0000313" key="3">
    <source>
        <dbReference type="Proteomes" id="UP001054889"/>
    </source>
</evidence>
<dbReference type="SUPFAM" id="SSF50249">
    <property type="entry name" value="Nucleic acid-binding proteins"/>
    <property type="match status" value="1"/>
</dbReference>
<reference evidence="2" key="2">
    <citation type="submission" date="2021-12" db="EMBL/GenBank/DDBJ databases">
        <title>Resequencing data analysis of finger millet.</title>
        <authorList>
            <person name="Hatakeyama M."/>
            <person name="Aluri S."/>
            <person name="Balachadran M.T."/>
            <person name="Sivarajan S.R."/>
            <person name="Poveda L."/>
            <person name="Shimizu-Inatsugi R."/>
            <person name="Schlapbach R."/>
            <person name="Sreeman S.M."/>
            <person name="Shimizu K.K."/>
        </authorList>
    </citation>
    <scope>NUCLEOTIDE SEQUENCE</scope>
</reference>
<organism evidence="2 3">
    <name type="scientific">Eleusine coracana subsp. coracana</name>
    <dbReference type="NCBI Taxonomy" id="191504"/>
    <lineage>
        <taxon>Eukaryota</taxon>
        <taxon>Viridiplantae</taxon>
        <taxon>Streptophyta</taxon>
        <taxon>Embryophyta</taxon>
        <taxon>Tracheophyta</taxon>
        <taxon>Spermatophyta</taxon>
        <taxon>Magnoliopsida</taxon>
        <taxon>Liliopsida</taxon>
        <taxon>Poales</taxon>
        <taxon>Poaceae</taxon>
        <taxon>PACMAD clade</taxon>
        <taxon>Chloridoideae</taxon>
        <taxon>Cynodonteae</taxon>
        <taxon>Eleusininae</taxon>
        <taxon>Eleusine</taxon>
    </lineage>
</organism>
<dbReference type="InterPro" id="IPR012340">
    <property type="entry name" value="NA-bd_OB-fold"/>
</dbReference>
<dbReference type="Proteomes" id="UP001054889">
    <property type="component" value="Unassembled WGS sequence"/>
</dbReference>
<name>A0AAV5DKP4_ELECO</name>
<dbReference type="AlphaFoldDB" id="A0AAV5DKP4"/>
<proteinExistence type="predicted"/>
<dbReference type="Gene3D" id="2.40.50.140">
    <property type="entry name" value="Nucleic acid-binding proteins"/>
    <property type="match status" value="1"/>
</dbReference>
<protein>
    <submittedName>
        <fullName evidence="2">Uncharacterized protein</fullName>
    </submittedName>
</protein>
<feature type="compositionally biased region" description="Basic and acidic residues" evidence="1">
    <location>
        <begin position="175"/>
        <end position="185"/>
    </location>
</feature>
<evidence type="ECO:0000256" key="1">
    <source>
        <dbReference type="SAM" id="MobiDB-lite"/>
    </source>
</evidence>